<organism evidence="1 2">
    <name type="scientific">Lysobacter spongiicola DSM 21749</name>
    <dbReference type="NCBI Taxonomy" id="1122188"/>
    <lineage>
        <taxon>Bacteria</taxon>
        <taxon>Pseudomonadati</taxon>
        <taxon>Pseudomonadota</taxon>
        <taxon>Gammaproteobacteria</taxon>
        <taxon>Lysobacterales</taxon>
        <taxon>Lysobacteraceae</taxon>
        <taxon>Novilysobacter</taxon>
    </lineage>
</organism>
<dbReference type="AlphaFoldDB" id="A0A1T4R7G5"/>
<protein>
    <recommendedName>
        <fullName evidence="3">RelE toxin of RelE / RelB toxin-antitoxin system</fullName>
    </recommendedName>
</protein>
<evidence type="ECO:0000313" key="2">
    <source>
        <dbReference type="Proteomes" id="UP000190061"/>
    </source>
</evidence>
<evidence type="ECO:0008006" key="3">
    <source>
        <dbReference type="Google" id="ProtNLM"/>
    </source>
</evidence>
<dbReference type="Proteomes" id="UP000190061">
    <property type="component" value="Unassembled WGS sequence"/>
</dbReference>
<evidence type="ECO:0000313" key="1">
    <source>
        <dbReference type="EMBL" id="SKA11994.1"/>
    </source>
</evidence>
<accession>A0A1T4R7G5</accession>
<sequence>MTRAFVRWLRRSAVSEAALSVAVAEMSAGLVDADLGGSVVKKRVPIAGRGKRGGARTLVATNRGDRWFFVFGFEKNERSSITRRELEALQALARTLLDLSAAELDAQVTQQLLKEIPHDQGANH</sequence>
<reference evidence="1 2" key="1">
    <citation type="submission" date="2017-02" db="EMBL/GenBank/DDBJ databases">
        <authorList>
            <person name="Peterson S.W."/>
        </authorList>
    </citation>
    <scope>NUCLEOTIDE SEQUENCE [LARGE SCALE GENOMIC DNA]</scope>
    <source>
        <strain evidence="1 2">DSM 21749</strain>
    </source>
</reference>
<keyword evidence="2" id="KW-1185">Reference proteome</keyword>
<name>A0A1T4R7G5_9GAMM</name>
<gene>
    <name evidence="1" type="ORF">SAMN02745674_02021</name>
</gene>
<dbReference type="Pfam" id="PF06296">
    <property type="entry name" value="RelE"/>
    <property type="match status" value="1"/>
</dbReference>
<dbReference type="EMBL" id="FUXP01000007">
    <property type="protein sequence ID" value="SKA11994.1"/>
    <property type="molecule type" value="Genomic_DNA"/>
</dbReference>
<dbReference type="InterPro" id="IPR009387">
    <property type="entry name" value="HigB-2"/>
</dbReference>
<dbReference type="PIRSF" id="PIRSF018634">
    <property type="entry name" value="UCP018634"/>
    <property type="match status" value="1"/>
</dbReference>
<proteinExistence type="predicted"/>
<dbReference type="STRING" id="1122188.SAMN02745674_02021"/>